<evidence type="ECO:0000313" key="2">
    <source>
        <dbReference type="Proteomes" id="UP000749559"/>
    </source>
</evidence>
<accession>A0A8J1THK4</accession>
<evidence type="ECO:0000313" key="1">
    <source>
        <dbReference type="EMBL" id="CAH1791642.1"/>
    </source>
</evidence>
<organism evidence="1 2">
    <name type="scientific">Owenia fusiformis</name>
    <name type="common">Polychaete worm</name>
    <dbReference type="NCBI Taxonomy" id="6347"/>
    <lineage>
        <taxon>Eukaryota</taxon>
        <taxon>Metazoa</taxon>
        <taxon>Spiralia</taxon>
        <taxon>Lophotrochozoa</taxon>
        <taxon>Annelida</taxon>
        <taxon>Polychaeta</taxon>
        <taxon>Sedentaria</taxon>
        <taxon>Canalipalpata</taxon>
        <taxon>Sabellida</taxon>
        <taxon>Oweniida</taxon>
        <taxon>Oweniidae</taxon>
        <taxon>Owenia</taxon>
    </lineage>
</organism>
<gene>
    <name evidence="1" type="ORF">OFUS_LOCUS16700</name>
</gene>
<proteinExistence type="predicted"/>
<comment type="caution">
    <text evidence="1">The sequence shown here is derived from an EMBL/GenBank/DDBJ whole genome shotgun (WGS) entry which is preliminary data.</text>
</comment>
<dbReference type="EMBL" id="CAIIXF020000008">
    <property type="protein sequence ID" value="CAH1791642.1"/>
    <property type="molecule type" value="Genomic_DNA"/>
</dbReference>
<name>A0A8J1THK4_OWEFU</name>
<sequence>MDSLMLKVFLLLLPFIKAATVTDALLCYKCTYINFYTDENALKEISNQLLARSQQACQFNNEYDDKHAVEKEGCSYAPSGYVNKCLKLESKVTASFLGNDYSFDIIKRGCVQVTDEGRWKGNGCKTDPGEDFIKQITDDVENLHVKDVRHNFMFNNDVTDVRHNFMFNNDVIDVASDEALDASPN</sequence>
<reference evidence="1" key="1">
    <citation type="submission" date="2022-03" db="EMBL/GenBank/DDBJ databases">
        <authorList>
            <person name="Martin C."/>
        </authorList>
    </citation>
    <scope>NUCLEOTIDE SEQUENCE</scope>
</reference>
<keyword evidence="2" id="KW-1185">Reference proteome</keyword>
<dbReference type="AlphaFoldDB" id="A0A8J1THK4"/>
<dbReference type="Proteomes" id="UP000749559">
    <property type="component" value="Unassembled WGS sequence"/>
</dbReference>
<protein>
    <submittedName>
        <fullName evidence="1">Uncharacterized protein</fullName>
    </submittedName>
</protein>